<name>A0A382V0T2_9ZZZZ</name>
<evidence type="ECO:0000313" key="1">
    <source>
        <dbReference type="EMBL" id="SVD39521.1"/>
    </source>
</evidence>
<dbReference type="EMBL" id="UINC01147919">
    <property type="protein sequence ID" value="SVD39521.1"/>
    <property type="molecule type" value="Genomic_DNA"/>
</dbReference>
<protein>
    <submittedName>
        <fullName evidence="1">Uncharacterized protein</fullName>
    </submittedName>
</protein>
<sequence>MELIYLQLLTVSTQRLKLESQISNVMEYRMTTDFSMSSTPSL</sequence>
<organism evidence="1">
    <name type="scientific">marine metagenome</name>
    <dbReference type="NCBI Taxonomy" id="408172"/>
    <lineage>
        <taxon>unclassified sequences</taxon>
        <taxon>metagenomes</taxon>
        <taxon>ecological metagenomes</taxon>
    </lineage>
</organism>
<proteinExistence type="predicted"/>
<gene>
    <name evidence="1" type="ORF">METZ01_LOCUS392375</name>
</gene>
<accession>A0A382V0T2</accession>
<dbReference type="AlphaFoldDB" id="A0A382V0T2"/>
<reference evidence="1" key="1">
    <citation type="submission" date="2018-05" db="EMBL/GenBank/DDBJ databases">
        <authorList>
            <person name="Lanie J.A."/>
            <person name="Ng W.-L."/>
            <person name="Kazmierczak K.M."/>
            <person name="Andrzejewski T.M."/>
            <person name="Davidsen T.M."/>
            <person name="Wayne K.J."/>
            <person name="Tettelin H."/>
            <person name="Glass J.I."/>
            <person name="Rusch D."/>
            <person name="Podicherti R."/>
            <person name="Tsui H.-C.T."/>
            <person name="Winkler M.E."/>
        </authorList>
    </citation>
    <scope>NUCLEOTIDE SEQUENCE</scope>
</reference>